<proteinExistence type="inferred from homology"/>
<sequence>CGTYQLLENKEKNDGSALCPEEYSSIGNKRVGNVGKTANSGNKWYFRYKVPVCPLFYCSHIVISDSGGQITLCKFYEGTSELCQVLQWLGHQYEAWITAFNAWNSSIEAMIAYSEDGTQEQAAINLHLQVKGYTRHEMGVSSIQCNHAYEHMIATGSYDEKIHVWDDRNMTRPLCTSHPGGGVWRIKWHPYHGNTMLTACMYEGFHILQFNNNTGHQSLEKVVSYKEQASLAYGADWYRKHIQLSRFSAQDCEQMDRNDEHKGTDLLHESISDTQTDIVATCSFYDHALNLWTVNNAVSR</sequence>
<dbReference type="SUPFAM" id="SSF50978">
    <property type="entry name" value="WD40 repeat-like"/>
    <property type="match status" value="1"/>
</dbReference>
<keyword evidence="10" id="KW-1185">Reference proteome</keyword>
<dbReference type="AlphaFoldDB" id="A0A3M6TJF9"/>
<evidence type="ECO:0000256" key="7">
    <source>
        <dbReference type="ARBA" id="ARBA00047551"/>
    </source>
</evidence>
<evidence type="ECO:0000256" key="1">
    <source>
        <dbReference type="ARBA" id="ARBA00005156"/>
    </source>
</evidence>
<dbReference type="InterPro" id="IPR052415">
    <property type="entry name" value="Diphthine_MTase"/>
</dbReference>
<evidence type="ECO:0000313" key="9">
    <source>
        <dbReference type="EMBL" id="RMX41469.1"/>
    </source>
</evidence>
<dbReference type="OrthoDB" id="1930760at2759"/>
<dbReference type="InterPro" id="IPR001680">
    <property type="entry name" value="WD40_rpt"/>
</dbReference>
<dbReference type="Gene3D" id="2.130.10.10">
    <property type="entry name" value="YVTN repeat-like/Quinoprotein amine dehydrogenase"/>
    <property type="match status" value="1"/>
</dbReference>
<evidence type="ECO:0000256" key="2">
    <source>
        <dbReference type="ARBA" id="ARBA00022574"/>
    </source>
</evidence>
<dbReference type="GO" id="GO:0017183">
    <property type="term" value="P:protein histidyl modification to diphthamide"/>
    <property type="evidence" value="ECO:0007669"/>
    <property type="project" value="TreeGrafter"/>
</dbReference>
<feature type="repeat" description="WD" evidence="8">
    <location>
        <begin position="133"/>
        <end position="166"/>
    </location>
</feature>
<evidence type="ECO:0000256" key="5">
    <source>
        <dbReference type="ARBA" id="ARBA00038092"/>
    </source>
</evidence>
<evidence type="ECO:0000256" key="8">
    <source>
        <dbReference type="PROSITE-ProRule" id="PRU00221"/>
    </source>
</evidence>
<dbReference type="PANTHER" id="PTHR46042">
    <property type="entry name" value="DIPHTHINE METHYLTRANSFERASE"/>
    <property type="match status" value="1"/>
</dbReference>
<dbReference type="GO" id="GO:0061685">
    <property type="term" value="F:diphthine methylesterase activity"/>
    <property type="evidence" value="ECO:0007669"/>
    <property type="project" value="UniProtKB-EC"/>
</dbReference>
<evidence type="ECO:0000256" key="3">
    <source>
        <dbReference type="ARBA" id="ARBA00022737"/>
    </source>
</evidence>
<dbReference type="InterPro" id="IPR015943">
    <property type="entry name" value="WD40/YVTN_repeat-like_dom_sf"/>
</dbReference>
<feature type="non-terminal residue" evidence="9">
    <location>
        <position position="1"/>
    </location>
</feature>
<dbReference type="PANTHER" id="PTHR46042:SF1">
    <property type="entry name" value="DIPHTHINE METHYLTRANSFERASE"/>
    <property type="match status" value="1"/>
</dbReference>
<dbReference type="PROSITE" id="PS50082">
    <property type="entry name" value="WD_REPEATS_2"/>
    <property type="match status" value="1"/>
</dbReference>
<dbReference type="Proteomes" id="UP000275408">
    <property type="component" value="Unassembled WGS sequence"/>
</dbReference>
<comment type="caution">
    <text evidence="9">The sequence shown here is derived from an EMBL/GenBank/DDBJ whole genome shotgun (WGS) entry which is preliminary data.</text>
</comment>
<dbReference type="EMBL" id="RCHS01003482">
    <property type="protein sequence ID" value="RMX41469.1"/>
    <property type="molecule type" value="Genomic_DNA"/>
</dbReference>
<organism evidence="9 10">
    <name type="scientific">Pocillopora damicornis</name>
    <name type="common">Cauliflower coral</name>
    <name type="synonym">Millepora damicornis</name>
    <dbReference type="NCBI Taxonomy" id="46731"/>
    <lineage>
        <taxon>Eukaryota</taxon>
        <taxon>Metazoa</taxon>
        <taxon>Cnidaria</taxon>
        <taxon>Anthozoa</taxon>
        <taxon>Hexacorallia</taxon>
        <taxon>Scleractinia</taxon>
        <taxon>Astrocoeniina</taxon>
        <taxon>Pocilloporidae</taxon>
        <taxon>Pocillopora</taxon>
    </lineage>
</organism>
<name>A0A3M6TJF9_POCDA</name>
<dbReference type="GO" id="GO:0005737">
    <property type="term" value="C:cytoplasm"/>
    <property type="evidence" value="ECO:0007669"/>
    <property type="project" value="TreeGrafter"/>
</dbReference>
<evidence type="ECO:0000256" key="4">
    <source>
        <dbReference type="ARBA" id="ARBA00022801"/>
    </source>
</evidence>
<dbReference type="InterPro" id="IPR036322">
    <property type="entry name" value="WD40_repeat_dom_sf"/>
</dbReference>
<keyword evidence="4" id="KW-0378">Hydrolase</keyword>
<keyword evidence="3" id="KW-0677">Repeat</keyword>
<accession>A0A3M6TJF9</accession>
<comment type="similarity">
    <text evidence="5">Belongs to the DPH7 family.</text>
</comment>
<protein>
    <recommendedName>
        <fullName evidence="6">methylated diphthine methylhydrolase</fullName>
        <ecNumber evidence="6">3.1.1.97</ecNumber>
    </recommendedName>
</protein>
<dbReference type="Pfam" id="PF00400">
    <property type="entry name" value="WD40"/>
    <property type="match status" value="1"/>
</dbReference>
<dbReference type="SMART" id="SM00320">
    <property type="entry name" value="WD40"/>
    <property type="match status" value="2"/>
</dbReference>
<keyword evidence="2 8" id="KW-0853">WD repeat</keyword>
<dbReference type="STRING" id="46731.A0A3M6TJF9"/>
<gene>
    <name evidence="9" type="ORF">pdam_00021716</name>
</gene>
<comment type="pathway">
    <text evidence="1">Protein modification; peptidyl-diphthamide biosynthesis.</text>
</comment>
<comment type="catalytic activity">
    <reaction evidence="7">
        <text>diphthine methyl ester-[translation elongation factor 2] + H2O = diphthine-[translation elongation factor 2] + methanol + H(+)</text>
        <dbReference type="Rhea" id="RHEA:42656"/>
        <dbReference type="Rhea" id="RHEA-COMP:10172"/>
        <dbReference type="Rhea" id="RHEA-COMP:10173"/>
        <dbReference type="ChEBI" id="CHEBI:15377"/>
        <dbReference type="ChEBI" id="CHEBI:15378"/>
        <dbReference type="ChEBI" id="CHEBI:17790"/>
        <dbReference type="ChEBI" id="CHEBI:79005"/>
        <dbReference type="ChEBI" id="CHEBI:82696"/>
        <dbReference type="EC" id="3.1.1.97"/>
    </reaction>
</comment>
<evidence type="ECO:0000256" key="6">
    <source>
        <dbReference type="ARBA" id="ARBA00039131"/>
    </source>
</evidence>
<evidence type="ECO:0000313" key="10">
    <source>
        <dbReference type="Proteomes" id="UP000275408"/>
    </source>
</evidence>
<dbReference type="EC" id="3.1.1.97" evidence="6"/>
<reference evidence="9 10" key="1">
    <citation type="journal article" date="2018" name="Sci. Rep.">
        <title>Comparative analysis of the Pocillopora damicornis genome highlights role of immune system in coral evolution.</title>
        <authorList>
            <person name="Cunning R."/>
            <person name="Bay R.A."/>
            <person name="Gillette P."/>
            <person name="Baker A.C."/>
            <person name="Traylor-Knowles N."/>
        </authorList>
    </citation>
    <scope>NUCLEOTIDE SEQUENCE [LARGE SCALE GENOMIC DNA]</scope>
    <source>
        <strain evidence="9">RSMAS</strain>
        <tissue evidence="9">Whole animal</tissue>
    </source>
</reference>